<dbReference type="Pfam" id="PF00201">
    <property type="entry name" value="UDPGT"/>
    <property type="match status" value="1"/>
</dbReference>
<sequence>MGTMQSPILNDKGIMPLKGPYLTNGYLDTVIDWIPRMRNIHLSDLPTFLQTTDPNDVIFNFLLEVVERATKALGLVIQTFNMLEQEVLDALSTMFPQAYVIGPLQPLVNHSPNDPLKSSGYSLWKEEVECLQWLNSKAPNSMIYMNFGIIRAFTALTIMMPSQLVEIAWGLANSKHLFLWVIRLDLVFDEPMILPPEFELETKERGLIVSWFPQEEVLNHPSVGGFLTHSGCNLTLESLCAGVPMLCWPFFVDQQINYKYTCNERSIGIEIDNDVKKEEVENLVRELMEGSKGKKMKTKAMEWKKLAEEAANLIGSSSINLNNLARPIIAY</sequence>
<dbReference type="InterPro" id="IPR002213">
    <property type="entry name" value="UDP_glucos_trans"/>
</dbReference>
<evidence type="ECO:0000256" key="1">
    <source>
        <dbReference type="ARBA" id="ARBA00009995"/>
    </source>
</evidence>
<organism evidence="3 4">
    <name type="scientific">Quercus rubra</name>
    <name type="common">Northern red oak</name>
    <name type="synonym">Quercus borealis</name>
    <dbReference type="NCBI Taxonomy" id="3512"/>
    <lineage>
        <taxon>Eukaryota</taxon>
        <taxon>Viridiplantae</taxon>
        <taxon>Streptophyta</taxon>
        <taxon>Embryophyta</taxon>
        <taxon>Tracheophyta</taxon>
        <taxon>Spermatophyta</taxon>
        <taxon>Magnoliopsida</taxon>
        <taxon>eudicotyledons</taxon>
        <taxon>Gunneridae</taxon>
        <taxon>Pentapetalae</taxon>
        <taxon>rosids</taxon>
        <taxon>fabids</taxon>
        <taxon>Fagales</taxon>
        <taxon>Fagaceae</taxon>
        <taxon>Quercus</taxon>
    </lineage>
</organism>
<dbReference type="SUPFAM" id="SSF53756">
    <property type="entry name" value="UDP-Glycosyltransferase/glycogen phosphorylase"/>
    <property type="match status" value="1"/>
</dbReference>
<dbReference type="GO" id="GO:0080043">
    <property type="term" value="F:quercetin 3-O-glucosyltransferase activity"/>
    <property type="evidence" value="ECO:0007669"/>
    <property type="project" value="TreeGrafter"/>
</dbReference>
<dbReference type="GO" id="GO:0080044">
    <property type="term" value="F:quercetin 7-O-glucosyltransferase activity"/>
    <property type="evidence" value="ECO:0007669"/>
    <property type="project" value="TreeGrafter"/>
</dbReference>
<dbReference type="AlphaFoldDB" id="A0AAN7I346"/>
<dbReference type="EMBL" id="JAXUIC010000012">
    <property type="protein sequence ID" value="KAK4558011.1"/>
    <property type="molecule type" value="Genomic_DNA"/>
</dbReference>
<dbReference type="Proteomes" id="UP001324115">
    <property type="component" value="Unassembled WGS sequence"/>
</dbReference>
<comment type="caution">
    <text evidence="3">The sequence shown here is derived from an EMBL/GenBank/DDBJ whole genome shotgun (WGS) entry which is preliminary data.</text>
</comment>
<keyword evidence="4" id="KW-1185">Reference proteome</keyword>
<gene>
    <name evidence="3" type="ORF">RGQ29_007673</name>
</gene>
<dbReference type="PANTHER" id="PTHR11926:SF1516">
    <property type="entry name" value="GLYCOSYLTRANSFERASE"/>
    <property type="match status" value="1"/>
</dbReference>
<dbReference type="CDD" id="cd03784">
    <property type="entry name" value="GT1_Gtf-like"/>
    <property type="match status" value="1"/>
</dbReference>
<protein>
    <recommendedName>
        <fullName evidence="5">UDP-glycosyltransferases domain-containing protein</fullName>
    </recommendedName>
</protein>
<keyword evidence="2" id="KW-0808">Transferase</keyword>
<reference evidence="3 4" key="1">
    <citation type="journal article" date="2023" name="G3 (Bethesda)">
        <title>A haplotype-resolved chromosome-scale genome for Quercus rubra L. provides insights into the genetics of adaptive traits for red oak species.</title>
        <authorList>
            <person name="Kapoor B."/>
            <person name="Jenkins J."/>
            <person name="Schmutz J."/>
            <person name="Zhebentyayeva T."/>
            <person name="Kuelheim C."/>
            <person name="Coggeshall M."/>
            <person name="Heim C."/>
            <person name="Lasky J.R."/>
            <person name="Leites L."/>
            <person name="Islam-Faridi N."/>
            <person name="Romero-Severson J."/>
            <person name="DeLeo V.L."/>
            <person name="Lucas S.M."/>
            <person name="Lazic D."/>
            <person name="Gailing O."/>
            <person name="Carlson J."/>
            <person name="Staton M."/>
        </authorList>
    </citation>
    <scope>NUCLEOTIDE SEQUENCE [LARGE SCALE GENOMIC DNA]</scope>
    <source>
        <strain evidence="3">Pseudo-F2</strain>
    </source>
</reference>
<name>A0AAN7I346_QUERU</name>
<dbReference type="Gene3D" id="3.40.50.2000">
    <property type="entry name" value="Glycogen Phosphorylase B"/>
    <property type="match status" value="2"/>
</dbReference>
<accession>A0AAN7I346</accession>
<comment type="similarity">
    <text evidence="1">Belongs to the UDP-glycosyltransferase family.</text>
</comment>
<proteinExistence type="inferred from homology"/>
<evidence type="ECO:0000313" key="3">
    <source>
        <dbReference type="EMBL" id="KAK4558011.1"/>
    </source>
</evidence>
<evidence type="ECO:0000256" key="2">
    <source>
        <dbReference type="ARBA" id="ARBA00022679"/>
    </source>
</evidence>
<evidence type="ECO:0008006" key="5">
    <source>
        <dbReference type="Google" id="ProtNLM"/>
    </source>
</evidence>
<dbReference type="PANTHER" id="PTHR11926">
    <property type="entry name" value="GLUCOSYL/GLUCURONOSYL TRANSFERASES"/>
    <property type="match status" value="1"/>
</dbReference>
<evidence type="ECO:0000313" key="4">
    <source>
        <dbReference type="Proteomes" id="UP001324115"/>
    </source>
</evidence>
<dbReference type="FunFam" id="3.40.50.2000:FF:000056">
    <property type="entry name" value="Glycosyltransferase"/>
    <property type="match status" value="1"/>
</dbReference>